<name>A0ABR1KSZ2_9PEZI</name>
<dbReference type="PANTHER" id="PTHR12790:SF0">
    <property type="entry name" value="RNA POLYMERASE I-SPECIFIC TRANSCRIPTION INITIATION FACTOR RRN3-RELATED"/>
    <property type="match status" value="1"/>
</dbReference>
<accession>A0ABR1KSZ2</accession>
<protein>
    <submittedName>
        <fullName evidence="3">RNA polymerase I-specific transcription initiation factor RRN3</fullName>
    </submittedName>
</protein>
<organism evidence="3 4">
    <name type="scientific">Phyllosticta citriasiana</name>
    <dbReference type="NCBI Taxonomy" id="595635"/>
    <lineage>
        <taxon>Eukaryota</taxon>
        <taxon>Fungi</taxon>
        <taxon>Dikarya</taxon>
        <taxon>Ascomycota</taxon>
        <taxon>Pezizomycotina</taxon>
        <taxon>Dothideomycetes</taxon>
        <taxon>Dothideomycetes incertae sedis</taxon>
        <taxon>Botryosphaeriales</taxon>
        <taxon>Phyllostictaceae</taxon>
        <taxon>Phyllosticta</taxon>
    </lineage>
</organism>
<feature type="region of interest" description="Disordered" evidence="2">
    <location>
        <begin position="641"/>
        <end position="677"/>
    </location>
</feature>
<comment type="similarity">
    <text evidence="1">Belongs to the RRN3 family.</text>
</comment>
<evidence type="ECO:0000313" key="3">
    <source>
        <dbReference type="EMBL" id="KAK7520161.1"/>
    </source>
</evidence>
<keyword evidence="3" id="KW-0648">Protein biosynthesis</keyword>
<feature type="region of interest" description="Disordered" evidence="2">
    <location>
        <begin position="299"/>
        <end position="339"/>
    </location>
</feature>
<proteinExistence type="inferred from homology"/>
<dbReference type="InterPro" id="IPR007991">
    <property type="entry name" value="RNA_pol_I_trans_ini_fac_RRN3"/>
</dbReference>
<dbReference type="EMBL" id="JBBPHU010000003">
    <property type="protein sequence ID" value="KAK7520161.1"/>
    <property type="molecule type" value="Genomic_DNA"/>
</dbReference>
<dbReference type="Pfam" id="PF05327">
    <property type="entry name" value="RRN3"/>
    <property type="match status" value="1"/>
</dbReference>
<feature type="compositionally biased region" description="Low complexity" evidence="2">
    <location>
        <begin position="1"/>
        <end position="19"/>
    </location>
</feature>
<evidence type="ECO:0000313" key="4">
    <source>
        <dbReference type="Proteomes" id="UP001363622"/>
    </source>
</evidence>
<dbReference type="PANTHER" id="PTHR12790">
    <property type="entry name" value="TRANSCRIPTION INITIATION FACTOR IA RRN3"/>
    <property type="match status" value="1"/>
</dbReference>
<comment type="caution">
    <text evidence="3">The sequence shown here is derived from an EMBL/GenBank/DDBJ whole genome shotgun (WGS) entry which is preliminary data.</text>
</comment>
<dbReference type="Proteomes" id="UP001363622">
    <property type="component" value="Unassembled WGS sequence"/>
</dbReference>
<keyword evidence="4" id="KW-1185">Reference proteome</keyword>
<evidence type="ECO:0000256" key="2">
    <source>
        <dbReference type="SAM" id="MobiDB-lite"/>
    </source>
</evidence>
<evidence type="ECO:0000256" key="1">
    <source>
        <dbReference type="ARBA" id="ARBA00010098"/>
    </source>
</evidence>
<sequence length="677" mass="76050">MVSLAAPVAALPSPPASSVNSGLIANASRKRKQFESSDDDLEPELSVHAPKKARVSFDPAIEVHVLEDYDEKGLDLIREEVRRAIDNHMAGDSTDYDQIKALFATRPSASDAPSTKLLNKYVVALIGSVNVLGRSCSGLVHAVLDCQWLTRDESFKRLYVTLLGSLTSAQGGYLSQVLQMLVKYFVELPSPAIRHSIDPPVTRPQLRERVHEALKRLLKLIPSASGVLSNILAASFPFAADSTKVHVFYTQNLLQITSYAPELKGAILALITERLVKIDVQIQVDMEDLDEDIEETLVEDAMNQNEESKITEEDDDDMSGEDSDDESVTSLDEPTDEKRLKKVRESVGKMDAMIDMLFEYYHQIFVKGTAVDSDATFELFISQFTNTLVPTYRSRHTQFLLFHYAQVSTKYIDRFTGACASMVFDSTRPEIMRLTACAYLASFIARGAHVPTTTVRDVFDVVGHQLDNFRVNNEAKCKGPDLRRYAIYYAMAQALIYIFCFRWRELIIDETGDLEDEEELLLEGRDLTWLPGIKENLMRNIYCKLNPLKICSPGIVGQFARIAHHLRFLYVFPLVETNKKLRLSKTVSSAVLYGGLQERETALSAKLGDDALQLDGYFPFDPYSLPRSKRWMEGDYKEWKSIPGMEPEAEDDSDTEVPGEESEGEDFEEGTATEMSG</sequence>
<feature type="region of interest" description="Disordered" evidence="2">
    <location>
        <begin position="1"/>
        <end position="45"/>
    </location>
</feature>
<dbReference type="GO" id="GO:0003743">
    <property type="term" value="F:translation initiation factor activity"/>
    <property type="evidence" value="ECO:0007669"/>
    <property type="project" value="UniProtKB-KW"/>
</dbReference>
<feature type="compositionally biased region" description="Acidic residues" evidence="2">
    <location>
        <begin position="647"/>
        <end position="671"/>
    </location>
</feature>
<gene>
    <name evidence="3" type="ORF">IWZ03DRAFT_372310</name>
</gene>
<feature type="compositionally biased region" description="Acidic residues" evidence="2">
    <location>
        <begin position="312"/>
        <end position="327"/>
    </location>
</feature>
<reference evidence="3 4" key="1">
    <citation type="submission" date="2024-04" db="EMBL/GenBank/DDBJ databases">
        <title>Phyllosticta paracitricarpa is synonymous to the EU quarantine fungus P. citricarpa based on phylogenomic analyses.</title>
        <authorList>
            <consortium name="Lawrence Berkeley National Laboratory"/>
            <person name="Van Ingen-Buijs V.A."/>
            <person name="Van Westerhoven A.C."/>
            <person name="Haridas S."/>
            <person name="Skiadas P."/>
            <person name="Martin F."/>
            <person name="Groenewald J.Z."/>
            <person name="Crous P.W."/>
            <person name="Seidl M.F."/>
        </authorList>
    </citation>
    <scope>NUCLEOTIDE SEQUENCE [LARGE SCALE GENOMIC DNA]</scope>
    <source>
        <strain evidence="3 4">CBS 123371</strain>
    </source>
</reference>
<keyword evidence="3" id="KW-0396">Initiation factor</keyword>